<feature type="region of interest" description="Disordered" evidence="1">
    <location>
        <begin position="351"/>
        <end position="376"/>
    </location>
</feature>
<name>A0A0F4YYQ5_RASE3</name>
<dbReference type="OrthoDB" id="515692at2759"/>
<dbReference type="GO" id="GO:0090730">
    <property type="term" value="C:Las1 complex"/>
    <property type="evidence" value="ECO:0007669"/>
    <property type="project" value="InterPro"/>
</dbReference>
<evidence type="ECO:0008006" key="4">
    <source>
        <dbReference type="Google" id="ProtNLM"/>
    </source>
</evidence>
<evidence type="ECO:0000256" key="1">
    <source>
        <dbReference type="SAM" id="MobiDB-lite"/>
    </source>
</evidence>
<dbReference type="Pfam" id="PF04031">
    <property type="entry name" value="Las1"/>
    <property type="match status" value="1"/>
</dbReference>
<gene>
    <name evidence="2" type="ORF">T310_3210</name>
</gene>
<evidence type="ECO:0000313" key="2">
    <source>
        <dbReference type="EMBL" id="KKA22753.1"/>
    </source>
</evidence>
<dbReference type="GeneID" id="25315560"/>
<sequence length="400" mass="45287">MPKIVFTPWKDHSELLAVRSQFYPDPLSGSDLRANACRTVEAWKLRGNLPHPVEATALLTDAILHDDAAKNSIFSIRATYSAAFCRFVTGLVDSKLHGQRKTMFQRAVDLGLPASFVELRHEATHRELPSLVVLRGAAQRSLEWLWDYYWAKIDLPTAAPSGNVPKPTFQDDFTVMQAEIRHSLEPMIQTETAEPPRKKIKSRHTASLVSQPLVSICRNQDQGAYVLSRVLLEENMLVPKERQIEASLDSTFSKWDSVLESISEGHPAFLAVLTEEMVNEIAGPDDSDVRNDPYKEGIYMWLDHILQTKTWEIHRRRLPLAYLLATCEDNLNHWTKSLMTLLRNASGDVDIPRIRESSPDENSATDAEMVPDSLGDDWDELKAYGWESLDKWTSRPLGVA</sequence>
<reference evidence="2 3" key="1">
    <citation type="submission" date="2015-04" db="EMBL/GenBank/DDBJ databases">
        <authorList>
            <person name="Heijne W.H."/>
            <person name="Fedorova N.D."/>
            <person name="Nierman W.C."/>
            <person name="Vollebregt A.W."/>
            <person name="Zhao Z."/>
            <person name="Wu L."/>
            <person name="Kumar M."/>
            <person name="Stam H."/>
            <person name="van den Berg M.A."/>
            <person name="Pel H.J."/>
        </authorList>
    </citation>
    <scope>NUCLEOTIDE SEQUENCE [LARGE SCALE GENOMIC DNA]</scope>
    <source>
        <strain evidence="2 3">CBS 393.64</strain>
    </source>
</reference>
<dbReference type="AlphaFoldDB" id="A0A0F4YYQ5"/>
<dbReference type="GO" id="GO:0030687">
    <property type="term" value="C:preribosome, large subunit precursor"/>
    <property type="evidence" value="ECO:0007669"/>
    <property type="project" value="TreeGrafter"/>
</dbReference>
<dbReference type="InterPro" id="IPR007174">
    <property type="entry name" value="Las1"/>
</dbReference>
<dbReference type="PANTHER" id="PTHR15002">
    <property type="entry name" value="RIBOSOMAL BIOGENESIS PROTEIN LAS1L"/>
    <property type="match status" value="1"/>
</dbReference>
<accession>A0A0F4YYQ5</accession>
<dbReference type="RefSeq" id="XP_013329365.1">
    <property type="nucleotide sequence ID" value="XM_013473911.1"/>
</dbReference>
<protein>
    <recommendedName>
        <fullName evidence="4">Cell morphogenesis protein Las1</fullName>
    </recommendedName>
</protein>
<dbReference type="Proteomes" id="UP000053958">
    <property type="component" value="Unassembled WGS sequence"/>
</dbReference>
<proteinExistence type="predicted"/>
<comment type="caution">
    <text evidence="2">The sequence shown here is derived from an EMBL/GenBank/DDBJ whole genome shotgun (WGS) entry which is preliminary data.</text>
</comment>
<dbReference type="GO" id="GO:0004519">
    <property type="term" value="F:endonuclease activity"/>
    <property type="evidence" value="ECO:0007669"/>
    <property type="project" value="InterPro"/>
</dbReference>
<dbReference type="STRING" id="1408163.A0A0F4YYQ5"/>
<dbReference type="GO" id="GO:0000460">
    <property type="term" value="P:maturation of 5.8S rRNA"/>
    <property type="evidence" value="ECO:0007669"/>
    <property type="project" value="TreeGrafter"/>
</dbReference>
<dbReference type="PANTHER" id="PTHR15002:SF0">
    <property type="entry name" value="RIBOSOMAL BIOGENESIS PROTEIN LAS1L"/>
    <property type="match status" value="1"/>
</dbReference>
<organism evidence="2 3">
    <name type="scientific">Rasamsonia emersonii (strain ATCC 16479 / CBS 393.64 / IMI 116815)</name>
    <dbReference type="NCBI Taxonomy" id="1408163"/>
    <lineage>
        <taxon>Eukaryota</taxon>
        <taxon>Fungi</taxon>
        <taxon>Dikarya</taxon>
        <taxon>Ascomycota</taxon>
        <taxon>Pezizomycotina</taxon>
        <taxon>Eurotiomycetes</taxon>
        <taxon>Eurotiomycetidae</taxon>
        <taxon>Eurotiales</taxon>
        <taxon>Trichocomaceae</taxon>
        <taxon>Rasamsonia</taxon>
    </lineage>
</organism>
<evidence type="ECO:0000313" key="3">
    <source>
        <dbReference type="Proteomes" id="UP000053958"/>
    </source>
</evidence>
<dbReference type="GO" id="GO:0000470">
    <property type="term" value="P:maturation of LSU-rRNA"/>
    <property type="evidence" value="ECO:0007669"/>
    <property type="project" value="TreeGrafter"/>
</dbReference>
<dbReference type="EMBL" id="LASV01000127">
    <property type="protein sequence ID" value="KKA22753.1"/>
    <property type="molecule type" value="Genomic_DNA"/>
</dbReference>
<keyword evidence="3" id="KW-1185">Reference proteome</keyword>